<keyword evidence="2" id="KW-0902">Two-component regulatory system</keyword>
<dbReference type="RefSeq" id="WP_006160105.1">
    <property type="nucleotide sequence ID" value="NZ_AHJE01000058.1"/>
</dbReference>
<evidence type="ECO:0000256" key="1">
    <source>
        <dbReference type="ARBA" id="ARBA00022553"/>
    </source>
</evidence>
<reference evidence="8 9" key="1">
    <citation type="journal article" date="2012" name="J. Bacteriol.">
        <title>De Novo Genome Project of Cupriavidus basilensis OR16.</title>
        <authorList>
            <person name="Cserhati M."/>
            <person name="Kriszt B."/>
            <person name="Szoboszlay S."/>
            <person name="Toth A."/>
            <person name="Szabo I."/>
            <person name="Tancsics A."/>
            <person name="Nagy I."/>
            <person name="Horvath B."/>
            <person name="Nagy I."/>
            <person name="Kukolya J."/>
        </authorList>
    </citation>
    <scope>NUCLEOTIDE SEQUENCE [LARGE SCALE GENOMIC DNA]</scope>
    <source>
        <strain evidence="8 9">OR16</strain>
    </source>
</reference>
<dbReference type="Pfam" id="PF00072">
    <property type="entry name" value="Response_reg"/>
    <property type="match status" value="1"/>
</dbReference>
<dbReference type="Gene3D" id="3.40.50.2300">
    <property type="match status" value="1"/>
</dbReference>
<dbReference type="PANTHER" id="PTHR48111">
    <property type="entry name" value="REGULATOR OF RPOS"/>
    <property type="match status" value="1"/>
</dbReference>
<keyword evidence="4" id="KW-0238">DNA-binding</keyword>
<dbReference type="PROSITE" id="PS50110">
    <property type="entry name" value="RESPONSE_REGULATORY"/>
    <property type="match status" value="1"/>
</dbReference>
<dbReference type="InterPro" id="IPR001789">
    <property type="entry name" value="Sig_transdc_resp-reg_receiver"/>
</dbReference>
<dbReference type="GO" id="GO:0000156">
    <property type="term" value="F:phosphorelay response regulator activity"/>
    <property type="evidence" value="ECO:0007669"/>
    <property type="project" value="TreeGrafter"/>
</dbReference>
<dbReference type="AlphaFoldDB" id="H1S9J4"/>
<evidence type="ECO:0000313" key="9">
    <source>
        <dbReference type="Proteomes" id="UP000005808"/>
    </source>
</evidence>
<comment type="caution">
    <text evidence="8">The sequence shown here is derived from an EMBL/GenBank/DDBJ whole genome shotgun (WGS) entry which is preliminary data.</text>
</comment>
<dbReference type="PATRIC" id="fig|1127483.3.peg.4719"/>
<dbReference type="GO" id="GO:0005829">
    <property type="term" value="C:cytosol"/>
    <property type="evidence" value="ECO:0007669"/>
    <property type="project" value="TreeGrafter"/>
</dbReference>
<evidence type="ECO:0000256" key="3">
    <source>
        <dbReference type="ARBA" id="ARBA00023015"/>
    </source>
</evidence>
<gene>
    <name evidence="8" type="ORF">OR16_23623</name>
</gene>
<keyword evidence="3" id="KW-0805">Transcription regulation</keyword>
<name>H1S9J4_9BURK</name>
<dbReference type="GO" id="GO:0000976">
    <property type="term" value="F:transcription cis-regulatory region binding"/>
    <property type="evidence" value="ECO:0007669"/>
    <property type="project" value="TreeGrafter"/>
</dbReference>
<feature type="modified residue" description="4-aspartylphosphate" evidence="6">
    <location>
        <position position="68"/>
    </location>
</feature>
<dbReference type="InterPro" id="IPR039420">
    <property type="entry name" value="WalR-like"/>
</dbReference>
<dbReference type="SMART" id="SM00448">
    <property type="entry name" value="REC"/>
    <property type="match status" value="1"/>
</dbReference>
<dbReference type="SUPFAM" id="SSF52172">
    <property type="entry name" value="CheY-like"/>
    <property type="match status" value="1"/>
</dbReference>
<evidence type="ECO:0000256" key="6">
    <source>
        <dbReference type="PROSITE-ProRule" id="PRU00169"/>
    </source>
</evidence>
<dbReference type="GO" id="GO:0032993">
    <property type="term" value="C:protein-DNA complex"/>
    <property type="evidence" value="ECO:0007669"/>
    <property type="project" value="TreeGrafter"/>
</dbReference>
<evidence type="ECO:0000256" key="4">
    <source>
        <dbReference type="ARBA" id="ARBA00023125"/>
    </source>
</evidence>
<evidence type="ECO:0000313" key="8">
    <source>
        <dbReference type="EMBL" id="EHP40770.1"/>
    </source>
</evidence>
<organism evidence="8 9">
    <name type="scientific">Cupriavidus basilensis OR16</name>
    <dbReference type="NCBI Taxonomy" id="1127483"/>
    <lineage>
        <taxon>Bacteria</taxon>
        <taxon>Pseudomonadati</taxon>
        <taxon>Pseudomonadota</taxon>
        <taxon>Betaproteobacteria</taxon>
        <taxon>Burkholderiales</taxon>
        <taxon>Burkholderiaceae</taxon>
        <taxon>Cupriavidus</taxon>
    </lineage>
</organism>
<proteinExistence type="predicted"/>
<dbReference type="PANTHER" id="PTHR48111:SF1">
    <property type="entry name" value="TWO-COMPONENT RESPONSE REGULATOR ORR33"/>
    <property type="match status" value="1"/>
</dbReference>
<evidence type="ECO:0000259" key="7">
    <source>
        <dbReference type="PROSITE" id="PS50110"/>
    </source>
</evidence>
<keyword evidence="5" id="KW-0804">Transcription</keyword>
<dbReference type="Proteomes" id="UP000005808">
    <property type="component" value="Unassembled WGS sequence"/>
</dbReference>
<dbReference type="CDD" id="cd17574">
    <property type="entry name" value="REC_OmpR"/>
    <property type="match status" value="1"/>
</dbReference>
<accession>H1S9J4</accession>
<evidence type="ECO:0000256" key="5">
    <source>
        <dbReference type="ARBA" id="ARBA00023163"/>
    </source>
</evidence>
<dbReference type="InterPro" id="IPR011006">
    <property type="entry name" value="CheY-like_superfamily"/>
</dbReference>
<dbReference type="EMBL" id="AHJE01000058">
    <property type="protein sequence ID" value="EHP40770.1"/>
    <property type="molecule type" value="Genomic_DNA"/>
</dbReference>
<dbReference type="GO" id="GO:0006355">
    <property type="term" value="P:regulation of DNA-templated transcription"/>
    <property type="evidence" value="ECO:0007669"/>
    <property type="project" value="TreeGrafter"/>
</dbReference>
<dbReference type="OrthoDB" id="9802426at2"/>
<sequence>MTAFAASDAAASGMSERVPIALVEDNERLRTELVFHLTHAGYAVAGLPDGAALDAHLAGRPCRVLVLDLGLPDEDGLSICERLRRTRPDLGIIMLTARGMAHHRLAGLRGGADAYLVKPARTEELLLVIANLLRRLGPVAPEHPLPPLAGRAPRCAPPHGHHAGWQRAFANARGKPAVAGLATQCTRSGRPPATGGGAGWQLP</sequence>
<protein>
    <submittedName>
        <fullName evidence="8">Two component transcriptional regulator</fullName>
    </submittedName>
</protein>
<evidence type="ECO:0000256" key="2">
    <source>
        <dbReference type="ARBA" id="ARBA00023012"/>
    </source>
</evidence>
<keyword evidence="1 6" id="KW-0597">Phosphoprotein</keyword>
<feature type="domain" description="Response regulatory" evidence="7">
    <location>
        <begin position="19"/>
        <end position="133"/>
    </location>
</feature>